<name>J9C8S8_9ZZZZ</name>
<feature type="non-terminal residue" evidence="1">
    <location>
        <position position="28"/>
    </location>
</feature>
<accession>J9C8S8</accession>
<gene>
    <name evidence="1" type="ORF">EVA_15589</name>
</gene>
<protein>
    <submittedName>
        <fullName evidence="1">Uncharacterized protein</fullName>
    </submittedName>
</protein>
<proteinExistence type="predicted"/>
<dbReference type="EMBL" id="AMCI01005355">
    <property type="protein sequence ID" value="EJW96305.1"/>
    <property type="molecule type" value="Genomic_DNA"/>
</dbReference>
<evidence type="ECO:0000313" key="1">
    <source>
        <dbReference type="EMBL" id="EJW96305.1"/>
    </source>
</evidence>
<dbReference type="AlphaFoldDB" id="J9C8S8"/>
<reference evidence="1" key="1">
    <citation type="journal article" date="2012" name="PLoS ONE">
        <title>Gene sets for utilization of primary and secondary nutrition supplies in the distal gut of endangered iberian lynx.</title>
        <authorList>
            <person name="Alcaide M."/>
            <person name="Messina E."/>
            <person name="Richter M."/>
            <person name="Bargiela R."/>
            <person name="Peplies J."/>
            <person name="Huws S.A."/>
            <person name="Newbold C.J."/>
            <person name="Golyshin P.N."/>
            <person name="Simon M.A."/>
            <person name="Lopez G."/>
            <person name="Yakimov M.M."/>
            <person name="Ferrer M."/>
        </authorList>
    </citation>
    <scope>NUCLEOTIDE SEQUENCE</scope>
</reference>
<sequence length="28" mass="3635">MKYNKYWSDMHSNIHHNQMDELEKWCEH</sequence>
<organism evidence="1">
    <name type="scientific">gut metagenome</name>
    <dbReference type="NCBI Taxonomy" id="749906"/>
    <lineage>
        <taxon>unclassified sequences</taxon>
        <taxon>metagenomes</taxon>
        <taxon>organismal metagenomes</taxon>
    </lineage>
</organism>
<comment type="caution">
    <text evidence="1">The sequence shown here is derived from an EMBL/GenBank/DDBJ whole genome shotgun (WGS) entry which is preliminary data.</text>
</comment>